<sequence>MNRLSLPVWLVLVVATGFCMFQIKFAVQELEHQLGQTNRDIAKAQEQVRVLKAEWSYLNEPGRLSDLNRRHLGLAPVAAKQMETLAALPQRLDVALPAPQFQPKPGAGESASLAGRLEWSAGMEDIDVSAPAMPAFASLAPSGFEPVSFQPEPDLSAHDDTVERVPVSAAAKPAAPVDPTAGTEDISAETAAATRAATGPMVNEADDPLGALIAATTAENPQ</sequence>
<reference evidence="2 3" key="1">
    <citation type="submission" date="2019-08" db="EMBL/GenBank/DDBJ databases">
        <title>Hyperibacter terrae gen. nov., sp. nov. and Hyperibacter viscosus sp. nov., two new members in the family Rhodospirillaceae isolated from the rhizosphere of Hypericum perforatum.</title>
        <authorList>
            <person name="Noviana Z."/>
        </authorList>
    </citation>
    <scope>NUCLEOTIDE SEQUENCE [LARGE SCALE GENOMIC DNA]</scope>
    <source>
        <strain evidence="2 3">R5959</strain>
    </source>
</reference>
<name>A0A5J6MY85_9PROT</name>
<keyword evidence="3" id="KW-1185">Reference proteome</keyword>
<evidence type="ECO:0000313" key="2">
    <source>
        <dbReference type="EMBL" id="QEX21230.1"/>
    </source>
</evidence>
<dbReference type="OrthoDB" id="7165680at2"/>
<evidence type="ECO:0000313" key="3">
    <source>
        <dbReference type="Proteomes" id="UP000325797"/>
    </source>
</evidence>
<evidence type="ECO:0008006" key="4">
    <source>
        <dbReference type="Google" id="ProtNLM"/>
    </source>
</evidence>
<protein>
    <recommendedName>
        <fullName evidence="4">Cell division protein FtsL</fullName>
    </recommendedName>
</protein>
<accession>A0A5J6MY85</accession>
<dbReference type="Proteomes" id="UP000325797">
    <property type="component" value="Chromosome"/>
</dbReference>
<evidence type="ECO:0000256" key="1">
    <source>
        <dbReference type="SAM" id="Coils"/>
    </source>
</evidence>
<proteinExistence type="predicted"/>
<dbReference type="AlphaFoldDB" id="A0A5J6MY85"/>
<dbReference type="KEGG" id="hadh:FRZ61_11520"/>
<keyword evidence="1" id="KW-0175">Coiled coil</keyword>
<feature type="coiled-coil region" evidence="1">
    <location>
        <begin position="27"/>
        <end position="54"/>
    </location>
</feature>
<dbReference type="EMBL" id="CP042582">
    <property type="protein sequence ID" value="QEX21230.1"/>
    <property type="molecule type" value="Genomic_DNA"/>
</dbReference>
<gene>
    <name evidence="2" type="ORF">FRZ61_11520</name>
</gene>
<dbReference type="RefSeq" id="WP_151115610.1">
    <property type="nucleotide sequence ID" value="NZ_CP042582.1"/>
</dbReference>
<organism evidence="2 3">
    <name type="scientific">Hypericibacter adhaerens</name>
    <dbReference type="NCBI Taxonomy" id="2602016"/>
    <lineage>
        <taxon>Bacteria</taxon>
        <taxon>Pseudomonadati</taxon>
        <taxon>Pseudomonadota</taxon>
        <taxon>Alphaproteobacteria</taxon>
        <taxon>Rhodospirillales</taxon>
        <taxon>Dongiaceae</taxon>
        <taxon>Hypericibacter</taxon>
    </lineage>
</organism>